<dbReference type="EMBL" id="JAMZIH010001567">
    <property type="protein sequence ID" value="KAJ1678081.1"/>
    <property type="molecule type" value="Genomic_DNA"/>
</dbReference>
<name>A0ACC1HP49_9FUNG</name>
<dbReference type="Proteomes" id="UP001145114">
    <property type="component" value="Unassembled WGS sequence"/>
</dbReference>
<gene>
    <name evidence="1" type="primary">pis1_2</name>
    <name evidence="1" type="ORF">EV182_004817</name>
</gene>
<evidence type="ECO:0000313" key="2">
    <source>
        <dbReference type="Proteomes" id="UP001145114"/>
    </source>
</evidence>
<feature type="non-terminal residue" evidence="1">
    <location>
        <position position="89"/>
    </location>
</feature>
<protein>
    <submittedName>
        <fullName evidence="1">Phosphatidylinositol synthase 1 (CDP-alcohol phosphatidyltransferase1)</fullName>
        <ecNumber evidence="1">2.7.8.11</ecNumber>
    </submittedName>
</protein>
<accession>A0ACC1HP49</accession>
<keyword evidence="1" id="KW-0808">Transferase</keyword>
<sequence>MATSRHVAATNYGGKTRCSDEYQKVFFYVPNLIGYTRVLLTAAAVYCMYHESPFWVFFLYGASEFLDVADGYYARKFNQCSKFGEVLDM</sequence>
<organism evidence="1 2">
    <name type="scientific">Spiromyces aspiralis</name>
    <dbReference type="NCBI Taxonomy" id="68401"/>
    <lineage>
        <taxon>Eukaryota</taxon>
        <taxon>Fungi</taxon>
        <taxon>Fungi incertae sedis</taxon>
        <taxon>Zoopagomycota</taxon>
        <taxon>Kickxellomycotina</taxon>
        <taxon>Kickxellomycetes</taxon>
        <taxon>Kickxellales</taxon>
        <taxon>Kickxellaceae</taxon>
        <taxon>Spiromyces</taxon>
    </lineage>
</organism>
<reference evidence="1" key="1">
    <citation type="submission" date="2022-06" db="EMBL/GenBank/DDBJ databases">
        <title>Phylogenomic reconstructions and comparative analyses of Kickxellomycotina fungi.</title>
        <authorList>
            <person name="Reynolds N.K."/>
            <person name="Stajich J.E."/>
            <person name="Barry K."/>
            <person name="Grigoriev I.V."/>
            <person name="Crous P."/>
            <person name="Smith M.E."/>
        </authorList>
    </citation>
    <scope>NUCLEOTIDE SEQUENCE</scope>
    <source>
        <strain evidence="1">RSA 2271</strain>
    </source>
</reference>
<evidence type="ECO:0000313" key="1">
    <source>
        <dbReference type="EMBL" id="KAJ1678081.1"/>
    </source>
</evidence>
<proteinExistence type="predicted"/>
<keyword evidence="2" id="KW-1185">Reference proteome</keyword>
<dbReference type="EC" id="2.7.8.11" evidence="1"/>
<comment type="caution">
    <text evidence="1">The sequence shown here is derived from an EMBL/GenBank/DDBJ whole genome shotgun (WGS) entry which is preliminary data.</text>
</comment>